<feature type="transmembrane region" description="Helical" evidence="6">
    <location>
        <begin position="247"/>
        <end position="264"/>
    </location>
</feature>
<dbReference type="PROSITE" id="PS50850">
    <property type="entry name" value="MFS"/>
    <property type="match status" value="1"/>
</dbReference>
<dbReference type="EMBL" id="JMSN01000051">
    <property type="protein sequence ID" value="KDN44531.1"/>
    <property type="molecule type" value="Genomic_DNA"/>
</dbReference>
<keyword evidence="9" id="KW-1185">Reference proteome</keyword>
<dbReference type="HOGENOM" id="CLU_008455_11_1_1"/>
<proteinExistence type="predicted"/>
<dbReference type="FunFam" id="1.20.1250.20:FF:000011">
    <property type="entry name" value="MFS multidrug transporter, putative"/>
    <property type="match status" value="1"/>
</dbReference>
<feature type="compositionally biased region" description="Polar residues" evidence="5">
    <location>
        <begin position="83"/>
        <end position="98"/>
    </location>
</feature>
<feature type="transmembrane region" description="Helical" evidence="6">
    <location>
        <begin position="301"/>
        <end position="323"/>
    </location>
</feature>
<reference evidence="8 9" key="1">
    <citation type="submission" date="2014-05" db="EMBL/GenBank/DDBJ databases">
        <title>Draft genome sequence of a rare smut relative, Tilletiaria anomala UBC 951.</title>
        <authorList>
            <consortium name="DOE Joint Genome Institute"/>
            <person name="Toome M."/>
            <person name="Kuo A."/>
            <person name="Henrissat B."/>
            <person name="Lipzen A."/>
            <person name="Tritt A."/>
            <person name="Yoshinaga Y."/>
            <person name="Zane M."/>
            <person name="Barry K."/>
            <person name="Grigoriev I.V."/>
            <person name="Spatafora J.W."/>
            <person name="Aimea M.C."/>
        </authorList>
    </citation>
    <scope>NUCLEOTIDE SEQUENCE [LARGE SCALE GENOMIC DNA]</scope>
    <source>
        <strain evidence="8 9">UBC 951</strain>
    </source>
</reference>
<dbReference type="Proteomes" id="UP000027361">
    <property type="component" value="Unassembled WGS sequence"/>
</dbReference>
<dbReference type="Pfam" id="PF07690">
    <property type="entry name" value="MFS_1"/>
    <property type="match status" value="1"/>
</dbReference>
<evidence type="ECO:0000256" key="1">
    <source>
        <dbReference type="ARBA" id="ARBA00004141"/>
    </source>
</evidence>
<dbReference type="FunCoup" id="A0A066VST5">
    <property type="interactions" value="9"/>
</dbReference>
<feature type="transmembrane region" description="Helical" evidence="6">
    <location>
        <begin position="451"/>
        <end position="469"/>
    </location>
</feature>
<dbReference type="PANTHER" id="PTHR23502:SF23">
    <property type="entry name" value="FLUCONAZOLE RESISTANCE PROTEIN 1"/>
    <property type="match status" value="1"/>
</dbReference>
<keyword evidence="4 6" id="KW-0472">Membrane</keyword>
<dbReference type="GO" id="GO:0015244">
    <property type="term" value="F:fluconazole transmembrane transporter activity"/>
    <property type="evidence" value="ECO:0007669"/>
    <property type="project" value="TreeGrafter"/>
</dbReference>
<dbReference type="RefSeq" id="XP_013242805.1">
    <property type="nucleotide sequence ID" value="XM_013387351.1"/>
</dbReference>
<dbReference type="STRING" id="1037660.A0A066VST5"/>
<feature type="compositionally biased region" description="Polar residues" evidence="5">
    <location>
        <begin position="106"/>
        <end position="119"/>
    </location>
</feature>
<feature type="transmembrane region" description="Helical" evidence="6">
    <location>
        <begin position="335"/>
        <end position="355"/>
    </location>
</feature>
<keyword evidence="2 6" id="KW-0812">Transmembrane</keyword>
<dbReference type="PANTHER" id="PTHR23502">
    <property type="entry name" value="MAJOR FACILITATOR SUPERFAMILY"/>
    <property type="match status" value="1"/>
</dbReference>
<evidence type="ECO:0000256" key="3">
    <source>
        <dbReference type="ARBA" id="ARBA00022989"/>
    </source>
</evidence>
<feature type="transmembrane region" description="Helical" evidence="6">
    <location>
        <begin position="412"/>
        <end position="431"/>
    </location>
</feature>
<sequence>MQFYPSTLRDSPVGQVVNRISHGRYLPYLDQQVGFQLPREWSDALQARQCRFGTSSSSSAGTLEERPTSTCPTLFGDSENKSSKPQTPSESPLATRRQSLAVPPSAATTTPSMARQSSDVEADPEKQSQALREAIRPPHLPIKLHEASAANKDVVIVGWYDADDPENPQNWPLRRKVLTTVLISALTFSVYMGAAIYTPSIPGIMAEFDVSQRKAALGLSLYIAAIGLGPLVLSPLSEIPAIGRNKVYFVSLFLFVVFSIPGALANNWNTLMAMRFFQGFFASPALSTGGATLGEIWSPQVIAYFIATWAVGAVCGPVMGPIISGFAAMNSSWRWSMRLLLTVAGVALIGLSFSLPETYPGTILLERARRLRKLTGDDRLRSQSELDQAAIKPAELVKTALIRPLVLSKEPALLFGNIYLGLSYGIFYLFFESFPLVFAKYNFNLGESSLPFLAVLAGAILTLPPYLAYLRYVVEPRFRRDGKIVPESRLEVALVAAVFIPTAQLVWGWSANRTHWIVPLIGAALYIPGLFLLFQGLLSYQPMSYPTVAASVMAANAFARSSIASAFPLFGDLYYQRLGVDIGSTILAAITIVMIPFLYLLKRYGHVLRAKSKHATA</sequence>
<evidence type="ECO:0000313" key="8">
    <source>
        <dbReference type="EMBL" id="KDN44531.1"/>
    </source>
</evidence>
<feature type="transmembrane region" description="Helical" evidence="6">
    <location>
        <begin position="490"/>
        <end position="510"/>
    </location>
</feature>
<dbReference type="OMA" id="ELIWIAG"/>
<feature type="domain" description="Major facilitator superfamily (MFS) profile" evidence="7">
    <location>
        <begin position="177"/>
        <end position="617"/>
    </location>
</feature>
<feature type="transmembrane region" description="Helical" evidence="6">
    <location>
        <begin position="217"/>
        <end position="235"/>
    </location>
</feature>
<dbReference type="InterPro" id="IPR011701">
    <property type="entry name" value="MFS"/>
</dbReference>
<evidence type="ECO:0000256" key="4">
    <source>
        <dbReference type="ARBA" id="ARBA00023136"/>
    </source>
</evidence>
<dbReference type="AlphaFoldDB" id="A0A066VST5"/>
<dbReference type="GO" id="GO:1990961">
    <property type="term" value="P:xenobiotic detoxification by transmembrane export across the plasma membrane"/>
    <property type="evidence" value="ECO:0007669"/>
    <property type="project" value="TreeGrafter"/>
</dbReference>
<evidence type="ECO:0000256" key="2">
    <source>
        <dbReference type="ARBA" id="ARBA00022692"/>
    </source>
</evidence>
<dbReference type="Gene3D" id="1.20.1250.20">
    <property type="entry name" value="MFS general substrate transporter like domains"/>
    <property type="match status" value="1"/>
</dbReference>
<dbReference type="GO" id="GO:0005886">
    <property type="term" value="C:plasma membrane"/>
    <property type="evidence" value="ECO:0007669"/>
    <property type="project" value="TreeGrafter"/>
</dbReference>
<feature type="transmembrane region" description="Helical" evidence="6">
    <location>
        <begin position="516"/>
        <end position="538"/>
    </location>
</feature>
<dbReference type="InParanoid" id="A0A066VST5"/>
<comment type="subcellular location">
    <subcellularLocation>
        <location evidence="1">Membrane</location>
        <topology evidence="1">Multi-pass membrane protein</topology>
    </subcellularLocation>
</comment>
<feature type="transmembrane region" description="Helical" evidence="6">
    <location>
        <begin position="550"/>
        <end position="570"/>
    </location>
</feature>
<accession>A0A066VST5</accession>
<evidence type="ECO:0000256" key="5">
    <source>
        <dbReference type="SAM" id="MobiDB-lite"/>
    </source>
</evidence>
<dbReference type="SUPFAM" id="SSF103473">
    <property type="entry name" value="MFS general substrate transporter"/>
    <property type="match status" value="1"/>
</dbReference>
<feature type="transmembrane region" description="Helical" evidence="6">
    <location>
        <begin position="582"/>
        <end position="601"/>
    </location>
</feature>
<gene>
    <name evidence="8" type="ORF">K437DRAFT_247812</name>
</gene>
<organism evidence="8 9">
    <name type="scientific">Tilletiaria anomala (strain ATCC 24038 / CBS 436.72 / UBC 951)</name>
    <dbReference type="NCBI Taxonomy" id="1037660"/>
    <lineage>
        <taxon>Eukaryota</taxon>
        <taxon>Fungi</taxon>
        <taxon>Dikarya</taxon>
        <taxon>Basidiomycota</taxon>
        <taxon>Ustilaginomycotina</taxon>
        <taxon>Exobasidiomycetes</taxon>
        <taxon>Georgefischeriales</taxon>
        <taxon>Tilletiariaceae</taxon>
        <taxon>Tilletiaria</taxon>
    </lineage>
</organism>
<dbReference type="InterPro" id="IPR020846">
    <property type="entry name" value="MFS_dom"/>
</dbReference>
<keyword evidence="3 6" id="KW-1133">Transmembrane helix</keyword>
<name>A0A066VST5_TILAU</name>
<dbReference type="CDD" id="cd17323">
    <property type="entry name" value="MFS_Tpo1_MDR_like"/>
    <property type="match status" value="1"/>
</dbReference>
<evidence type="ECO:0000313" key="9">
    <source>
        <dbReference type="Proteomes" id="UP000027361"/>
    </source>
</evidence>
<protein>
    <submittedName>
        <fullName evidence="8">MFS general substrate transporter</fullName>
    </submittedName>
</protein>
<dbReference type="OrthoDB" id="3357846at2759"/>
<comment type="caution">
    <text evidence="8">The sequence shown here is derived from an EMBL/GenBank/DDBJ whole genome shotgun (WGS) entry which is preliminary data.</text>
</comment>
<evidence type="ECO:0000259" key="7">
    <source>
        <dbReference type="PROSITE" id="PS50850"/>
    </source>
</evidence>
<feature type="transmembrane region" description="Helical" evidence="6">
    <location>
        <begin position="177"/>
        <end position="197"/>
    </location>
</feature>
<feature type="region of interest" description="Disordered" evidence="5">
    <location>
        <begin position="53"/>
        <end position="129"/>
    </location>
</feature>
<evidence type="ECO:0000256" key="6">
    <source>
        <dbReference type="SAM" id="Phobius"/>
    </source>
</evidence>
<dbReference type="GeneID" id="25263272"/>
<dbReference type="InterPro" id="IPR036259">
    <property type="entry name" value="MFS_trans_sf"/>
</dbReference>